<evidence type="ECO:0000259" key="3">
    <source>
        <dbReference type="PROSITE" id="PS50041"/>
    </source>
</evidence>
<dbReference type="AlphaFoldDB" id="A0AAW0PMG5"/>
<dbReference type="InterPro" id="IPR018378">
    <property type="entry name" value="C-type_lectin_CS"/>
</dbReference>
<feature type="domain" description="C-type lectin" evidence="3">
    <location>
        <begin position="59"/>
        <end position="110"/>
    </location>
</feature>
<evidence type="ECO:0000256" key="1">
    <source>
        <dbReference type="ARBA" id="ARBA00023157"/>
    </source>
</evidence>
<evidence type="ECO:0000313" key="4">
    <source>
        <dbReference type="EMBL" id="KAK7929476.1"/>
    </source>
</evidence>
<comment type="caution">
    <text evidence="4">The sequence shown here is derived from an EMBL/GenBank/DDBJ whole genome shotgun (WGS) entry which is preliminary data.</text>
</comment>
<dbReference type="InterPro" id="IPR016186">
    <property type="entry name" value="C-type_lectin-like/link_sf"/>
</dbReference>
<proteinExistence type="predicted"/>
<accession>A0AAW0PMG5</accession>
<evidence type="ECO:0000256" key="2">
    <source>
        <dbReference type="SAM" id="MobiDB-lite"/>
    </source>
</evidence>
<dbReference type="Proteomes" id="UP001460270">
    <property type="component" value="Unassembled WGS sequence"/>
</dbReference>
<feature type="region of interest" description="Disordered" evidence="2">
    <location>
        <begin position="19"/>
        <end position="59"/>
    </location>
</feature>
<gene>
    <name evidence="4" type="ORF">WMY93_005871</name>
</gene>
<protein>
    <recommendedName>
        <fullName evidence="3">C-type lectin domain-containing protein</fullName>
    </recommendedName>
</protein>
<dbReference type="PROSITE" id="PS00615">
    <property type="entry name" value="C_TYPE_LECTIN_1"/>
    <property type="match status" value="1"/>
</dbReference>
<dbReference type="SUPFAM" id="SSF56436">
    <property type="entry name" value="C-type lectin-like"/>
    <property type="match status" value="1"/>
</dbReference>
<organism evidence="4 5">
    <name type="scientific">Mugilogobius chulae</name>
    <name type="common">yellowstripe goby</name>
    <dbReference type="NCBI Taxonomy" id="88201"/>
    <lineage>
        <taxon>Eukaryota</taxon>
        <taxon>Metazoa</taxon>
        <taxon>Chordata</taxon>
        <taxon>Craniata</taxon>
        <taxon>Vertebrata</taxon>
        <taxon>Euteleostomi</taxon>
        <taxon>Actinopterygii</taxon>
        <taxon>Neopterygii</taxon>
        <taxon>Teleostei</taxon>
        <taxon>Neoteleostei</taxon>
        <taxon>Acanthomorphata</taxon>
        <taxon>Gobiaria</taxon>
        <taxon>Gobiiformes</taxon>
        <taxon>Gobioidei</taxon>
        <taxon>Gobiidae</taxon>
        <taxon>Gobionellinae</taxon>
        <taxon>Mugilogobius</taxon>
    </lineage>
</organism>
<dbReference type="InterPro" id="IPR001304">
    <property type="entry name" value="C-type_lectin-like"/>
</dbReference>
<name>A0AAW0PMG5_9GOBI</name>
<dbReference type="Pfam" id="PF00059">
    <property type="entry name" value="Lectin_C"/>
    <property type="match status" value="1"/>
</dbReference>
<feature type="compositionally biased region" description="Polar residues" evidence="2">
    <location>
        <begin position="25"/>
        <end position="39"/>
    </location>
</feature>
<evidence type="ECO:0000313" key="5">
    <source>
        <dbReference type="Proteomes" id="UP001460270"/>
    </source>
</evidence>
<keyword evidence="1" id="KW-1015">Disulfide bond</keyword>
<dbReference type="InterPro" id="IPR016187">
    <property type="entry name" value="CTDL_fold"/>
</dbReference>
<sequence length="115" mass="12659">MELGKYSCRQLHLLQNPSDLGYSSEHLSGNRRTSCSSSKSDGEVSQVDGESGSGFPMHSSEPMTYTDWCLGQPNNADGNQRCATANDAALLDKRCWDDQDCGELYPFICERKSAL</sequence>
<keyword evidence="5" id="KW-1185">Reference proteome</keyword>
<reference evidence="5" key="1">
    <citation type="submission" date="2024-04" db="EMBL/GenBank/DDBJ databases">
        <title>Salinicola lusitanus LLJ914,a marine bacterium isolated from the Okinawa Trough.</title>
        <authorList>
            <person name="Li J."/>
        </authorList>
    </citation>
    <scope>NUCLEOTIDE SEQUENCE [LARGE SCALE GENOMIC DNA]</scope>
</reference>
<dbReference type="EMBL" id="JBBPFD010000004">
    <property type="protein sequence ID" value="KAK7929476.1"/>
    <property type="molecule type" value="Genomic_DNA"/>
</dbReference>
<dbReference type="Gene3D" id="3.10.100.10">
    <property type="entry name" value="Mannose-Binding Protein A, subunit A"/>
    <property type="match status" value="1"/>
</dbReference>
<dbReference type="PROSITE" id="PS50041">
    <property type="entry name" value="C_TYPE_LECTIN_2"/>
    <property type="match status" value="1"/>
</dbReference>